<feature type="transmembrane region" description="Helical" evidence="1">
    <location>
        <begin position="207"/>
        <end position="229"/>
    </location>
</feature>
<feature type="transmembrane region" description="Helical" evidence="1">
    <location>
        <begin position="105"/>
        <end position="123"/>
    </location>
</feature>
<protein>
    <submittedName>
        <fullName evidence="2">Membrane protein</fullName>
    </submittedName>
</protein>
<gene>
    <name evidence="2" type="ORF">VNE69_06149</name>
</gene>
<dbReference type="AlphaFoldDB" id="A0AAX4JCV0"/>
<dbReference type="KEGG" id="vnx:VNE69_06149"/>
<evidence type="ECO:0000313" key="2">
    <source>
        <dbReference type="EMBL" id="WUR03830.1"/>
    </source>
</evidence>
<sequence>MKHLKYITYTILYFTSLILDVLITKSTLSNVNSFDSSKCVNTISKYLLTFSKILFIMEIAFYSGFYYIKSLGYRTQIQLVRIFSLIFVIFIGFTCEYTTEVKLSIVVHCITLIFLVCTINQSSDKVYHLYNQRAGLDFLEINLYIIEEMIDTCKKASLIGIWVVVMQDLFSNERNQFYAFHLVKFVALAVDFILCSTKIEKEKIYHFSYIFIGTMWALGVTTIIILSFFHEIINLSLLLILECCYTLLVAFYLIRIKLINRIKNRDNQKKPYVDSEVFNVFL</sequence>
<organism evidence="2 3">
    <name type="scientific">Vairimorpha necatrix</name>
    <dbReference type="NCBI Taxonomy" id="6039"/>
    <lineage>
        <taxon>Eukaryota</taxon>
        <taxon>Fungi</taxon>
        <taxon>Fungi incertae sedis</taxon>
        <taxon>Microsporidia</taxon>
        <taxon>Nosematidae</taxon>
        <taxon>Vairimorpha</taxon>
    </lineage>
</organism>
<feature type="transmembrane region" description="Helical" evidence="1">
    <location>
        <begin position="46"/>
        <end position="68"/>
    </location>
</feature>
<evidence type="ECO:0000256" key="1">
    <source>
        <dbReference type="SAM" id="Phobius"/>
    </source>
</evidence>
<feature type="transmembrane region" description="Helical" evidence="1">
    <location>
        <begin position="6"/>
        <end position="25"/>
    </location>
</feature>
<accession>A0AAX4JCV0</accession>
<evidence type="ECO:0000313" key="3">
    <source>
        <dbReference type="Proteomes" id="UP001334084"/>
    </source>
</evidence>
<dbReference type="GeneID" id="90541646"/>
<dbReference type="EMBL" id="CP142731">
    <property type="protein sequence ID" value="WUR03830.1"/>
    <property type="molecule type" value="Genomic_DNA"/>
</dbReference>
<keyword evidence="1" id="KW-0472">Membrane</keyword>
<feature type="transmembrane region" description="Helical" evidence="1">
    <location>
        <begin position="80"/>
        <end position="98"/>
    </location>
</feature>
<dbReference type="Proteomes" id="UP001334084">
    <property type="component" value="Chromosome 6"/>
</dbReference>
<feature type="transmembrane region" description="Helical" evidence="1">
    <location>
        <begin position="235"/>
        <end position="254"/>
    </location>
</feature>
<keyword evidence="1" id="KW-1133">Transmembrane helix</keyword>
<name>A0AAX4JCV0_9MICR</name>
<keyword evidence="1" id="KW-0812">Transmembrane</keyword>
<dbReference type="RefSeq" id="XP_065329975.1">
    <property type="nucleotide sequence ID" value="XM_065473903.1"/>
</dbReference>
<reference evidence="2" key="1">
    <citation type="journal article" date="2024" name="BMC Genomics">
        <title>Functional annotation of a divergent genome using sequence and structure-based similarity.</title>
        <authorList>
            <person name="Svedberg D."/>
            <person name="Winiger R.R."/>
            <person name="Berg A."/>
            <person name="Sharma H."/>
            <person name="Tellgren-Roth C."/>
            <person name="Debrunner-Vossbrinck B.A."/>
            <person name="Vossbrinck C.R."/>
            <person name="Barandun J."/>
        </authorList>
    </citation>
    <scope>NUCLEOTIDE SEQUENCE</scope>
    <source>
        <strain evidence="2">Illinois isolate</strain>
    </source>
</reference>
<keyword evidence="3" id="KW-1185">Reference proteome</keyword>
<proteinExistence type="predicted"/>